<dbReference type="EMBL" id="JACHIV010000001">
    <property type="protein sequence ID" value="MBB5068907.1"/>
    <property type="molecule type" value="Genomic_DNA"/>
</dbReference>
<feature type="domain" description="Isopropylmalate dehydrogenase-like" evidence="7">
    <location>
        <begin position="10"/>
        <end position="355"/>
    </location>
</feature>
<gene>
    <name evidence="8" type="ORF">BJ969_001995</name>
</gene>
<evidence type="ECO:0000256" key="5">
    <source>
        <dbReference type="ARBA" id="ARBA00023027"/>
    </source>
</evidence>
<keyword evidence="4 8" id="KW-0560">Oxidoreductase</keyword>
<dbReference type="Gene3D" id="3.40.718.10">
    <property type="entry name" value="Isopropylmalate Dehydrogenase"/>
    <property type="match status" value="1"/>
</dbReference>
<dbReference type="RefSeq" id="WP_184478667.1">
    <property type="nucleotide sequence ID" value="NZ_JACHIV010000001.1"/>
</dbReference>
<dbReference type="PANTHER" id="PTHR43275:SF1">
    <property type="entry name" value="D-MALATE DEHYDROGENASE [DECARBOXYLATING]"/>
    <property type="match status" value="1"/>
</dbReference>
<proteinExistence type="predicted"/>
<keyword evidence="6" id="KW-0464">Manganese</keyword>
<keyword evidence="3" id="KW-0479">Metal-binding</keyword>
<dbReference type="GO" id="GO:0051287">
    <property type="term" value="F:NAD binding"/>
    <property type="evidence" value="ECO:0007669"/>
    <property type="project" value="InterPro"/>
</dbReference>
<evidence type="ECO:0000313" key="8">
    <source>
        <dbReference type="EMBL" id="MBB5068907.1"/>
    </source>
</evidence>
<dbReference type="SUPFAM" id="SSF53659">
    <property type="entry name" value="Isocitrate/Isopropylmalate dehydrogenase-like"/>
    <property type="match status" value="1"/>
</dbReference>
<dbReference type="PROSITE" id="PS00470">
    <property type="entry name" value="IDH_IMDH"/>
    <property type="match status" value="1"/>
</dbReference>
<sequence length="363" mass="38429">MTARPTPAYRLGLLEGDGIGAEIVPATTRVVDAALAAAEAPGVDWLPLPLGRSAIDEHGTPIPESTLEALAGLDAWLLGPHDSAAYPEPHRSRLNPSGTIRTRFGLYANIRPAKAFEGAKAMVPGTDLVIVRENTEGFYADRNTHAGTGEFMPTPDVAIAHGIITRPAVERIARTAFELARGRRKRLTIVHKANVLRLTTGLFRDVCREIAEQYPDVTVDDFHIDAMTVHLLRRAPEFDVIVTENMFGDILSDLTGELAGSLGIAPSINASDRQCMAQASHGSAPDIAGRDIANPIAMMLSAAMLLEWLGDRNDDDALRRAATLLDSGIARTVATGTCTPDMGGSTGTAAFADAVAAAIGDPA</sequence>
<dbReference type="SMART" id="SM01329">
    <property type="entry name" value="Iso_dh"/>
    <property type="match status" value="1"/>
</dbReference>
<dbReference type="InterPro" id="IPR019818">
    <property type="entry name" value="IsoCit/isopropylmalate_DH_CS"/>
</dbReference>
<evidence type="ECO:0000256" key="4">
    <source>
        <dbReference type="ARBA" id="ARBA00023002"/>
    </source>
</evidence>
<dbReference type="PANTHER" id="PTHR43275">
    <property type="entry name" value="D-MALATE DEHYDROGENASE [DECARBOXYLATING]"/>
    <property type="match status" value="1"/>
</dbReference>
<dbReference type="InterPro" id="IPR050501">
    <property type="entry name" value="ICDH/IPMDH"/>
</dbReference>
<dbReference type="GO" id="GO:0000287">
    <property type="term" value="F:magnesium ion binding"/>
    <property type="evidence" value="ECO:0007669"/>
    <property type="project" value="InterPro"/>
</dbReference>
<keyword evidence="9" id="KW-1185">Reference proteome</keyword>
<dbReference type="GO" id="GO:0003862">
    <property type="term" value="F:3-isopropylmalate dehydrogenase activity"/>
    <property type="evidence" value="ECO:0007669"/>
    <property type="project" value="UniProtKB-EC"/>
</dbReference>
<dbReference type="Pfam" id="PF00180">
    <property type="entry name" value="Iso_dh"/>
    <property type="match status" value="1"/>
</dbReference>
<dbReference type="EC" id="1.1.1.85" evidence="8"/>
<evidence type="ECO:0000256" key="6">
    <source>
        <dbReference type="ARBA" id="ARBA00023211"/>
    </source>
</evidence>
<protein>
    <submittedName>
        <fullName evidence="8">3-isopropylmalate dehydrogenase</fullName>
        <ecNumber evidence="8">1.1.1.85</ecNumber>
    </submittedName>
</protein>
<dbReference type="AlphaFoldDB" id="A0A840NKW6"/>
<evidence type="ECO:0000256" key="1">
    <source>
        <dbReference type="ARBA" id="ARBA00001936"/>
    </source>
</evidence>
<organism evidence="8 9">
    <name type="scientific">Saccharopolyspora gloriosae</name>
    <dbReference type="NCBI Taxonomy" id="455344"/>
    <lineage>
        <taxon>Bacteria</taxon>
        <taxon>Bacillati</taxon>
        <taxon>Actinomycetota</taxon>
        <taxon>Actinomycetes</taxon>
        <taxon>Pseudonocardiales</taxon>
        <taxon>Pseudonocardiaceae</taxon>
        <taxon>Saccharopolyspora</taxon>
    </lineage>
</organism>
<comment type="cofactor">
    <cofactor evidence="1">
        <name>Mn(2+)</name>
        <dbReference type="ChEBI" id="CHEBI:29035"/>
    </cofactor>
</comment>
<keyword evidence="5" id="KW-0520">NAD</keyword>
<dbReference type="InterPro" id="IPR024084">
    <property type="entry name" value="IsoPropMal-DH-like_dom"/>
</dbReference>
<name>A0A840NKW6_9PSEU</name>
<evidence type="ECO:0000313" key="9">
    <source>
        <dbReference type="Proteomes" id="UP000580474"/>
    </source>
</evidence>
<evidence type="ECO:0000256" key="3">
    <source>
        <dbReference type="ARBA" id="ARBA00022723"/>
    </source>
</evidence>
<evidence type="ECO:0000256" key="2">
    <source>
        <dbReference type="ARBA" id="ARBA00001946"/>
    </source>
</evidence>
<reference evidence="8 9" key="1">
    <citation type="submission" date="2020-08" db="EMBL/GenBank/DDBJ databases">
        <title>Sequencing the genomes of 1000 actinobacteria strains.</title>
        <authorList>
            <person name="Klenk H.-P."/>
        </authorList>
    </citation>
    <scope>NUCLEOTIDE SEQUENCE [LARGE SCALE GENOMIC DNA]</scope>
    <source>
        <strain evidence="8 9">DSM 45582</strain>
    </source>
</reference>
<comment type="caution">
    <text evidence="8">The sequence shown here is derived from an EMBL/GenBank/DDBJ whole genome shotgun (WGS) entry which is preliminary data.</text>
</comment>
<evidence type="ECO:0000259" key="7">
    <source>
        <dbReference type="SMART" id="SM01329"/>
    </source>
</evidence>
<accession>A0A840NKW6</accession>
<dbReference type="Proteomes" id="UP000580474">
    <property type="component" value="Unassembled WGS sequence"/>
</dbReference>
<comment type="cofactor">
    <cofactor evidence="2">
        <name>Mg(2+)</name>
        <dbReference type="ChEBI" id="CHEBI:18420"/>
    </cofactor>
</comment>